<name>A0AAD8YHG8_9STRA</name>
<proteinExistence type="predicted"/>
<accession>A0AAD8YHG8</accession>
<organism evidence="2 3">
    <name type="scientific">Skeletonema marinoi</name>
    <dbReference type="NCBI Taxonomy" id="267567"/>
    <lineage>
        <taxon>Eukaryota</taxon>
        <taxon>Sar</taxon>
        <taxon>Stramenopiles</taxon>
        <taxon>Ochrophyta</taxon>
        <taxon>Bacillariophyta</taxon>
        <taxon>Coscinodiscophyceae</taxon>
        <taxon>Thalassiosirophycidae</taxon>
        <taxon>Thalassiosirales</taxon>
        <taxon>Skeletonemataceae</taxon>
        <taxon>Skeletonema</taxon>
        <taxon>Skeletonema marinoi-dohrnii complex</taxon>
    </lineage>
</organism>
<feature type="region of interest" description="Disordered" evidence="1">
    <location>
        <begin position="85"/>
        <end position="105"/>
    </location>
</feature>
<protein>
    <submittedName>
        <fullName evidence="2">Uncharacterized protein</fullName>
    </submittedName>
</protein>
<sequence>MPRSSANDDPRFRKAARKIIENTTITAHGGQKPSSITVDASMMSSASTVTATPPLKTKLKAKKVRYSSAAAQQIRKNNLVDKETKKQATTDATQLYADSQKPGEKQLSAREVKEIVEKKLDVSVSKRIIQKHRITVPHGQERIDAISKAATHGKLFHAYANWTDADEQNLLTLTTKPISIGDTSFENGTPAAINHMSKEEREEIRNKMNAADDMEVDVEPAPIVP</sequence>
<evidence type="ECO:0000256" key="1">
    <source>
        <dbReference type="SAM" id="MobiDB-lite"/>
    </source>
</evidence>
<evidence type="ECO:0000313" key="2">
    <source>
        <dbReference type="EMBL" id="KAK1745525.1"/>
    </source>
</evidence>
<dbReference type="AlphaFoldDB" id="A0AAD8YHG8"/>
<dbReference type="EMBL" id="JATAAI010000005">
    <property type="protein sequence ID" value="KAK1745525.1"/>
    <property type="molecule type" value="Genomic_DNA"/>
</dbReference>
<comment type="caution">
    <text evidence="2">The sequence shown here is derived from an EMBL/GenBank/DDBJ whole genome shotgun (WGS) entry which is preliminary data.</text>
</comment>
<evidence type="ECO:0000313" key="3">
    <source>
        <dbReference type="Proteomes" id="UP001224775"/>
    </source>
</evidence>
<dbReference type="Proteomes" id="UP001224775">
    <property type="component" value="Unassembled WGS sequence"/>
</dbReference>
<keyword evidence="3" id="KW-1185">Reference proteome</keyword>
<gene>
    <name evidence="2" type="ORF">QTG54_003449</name>
</gene>
<reference evidence="2" key="1">
    <citation type="submission" date="2023-06" db="EMBL/GenBank/DDBJ databases">
        <title>Survivors Of The Sea: Transcriptome response of Skeletonema marinoi to long-term dormancy.</title>
        <authorList>
            <person name="Pinder M.I.M."/>
            <person name="Kourtchenko O."/>
            <person name="Robertson E.K."/>
            <person name="Larsson T."/>
            <person name="Maumus F."/>
            <person name="Osuna-Cruz C.M."/>
            <person name="Vancaester E."/>
            <person name="Stenow R."/>
            <person name="Vandepoele K."/>
            <person name="Ploug H."/>
            <person name="Bruchert V."/>
            <person name="Godhe A."/>
            <person name="Topel M."/>
        </authorList>
    </citation>
    <scope>NUCLEOTIDE SEQUENCE</scope>
    <source>
        <strain evidence="2">R05AC</strain>
    </source>
</reference>